<dbReference type="OrthoDB" id="3294797at2"/>
<name>A0A1I5EZS2_9PSEU</name>
<dbReference type="Proteomes" id="UP000199137">
    <property type="component" value="Unassembled WGS sequence"/>
</dbReference>
<proteinExistence type="predicted"/>
<feature type="region of interest" description="Disordered" evidence="1">
    <location>
        <begin position="214"/>
        <end position="245"/>
    </location>
</feature>
<dbReference type="RefSeq" id="WP_093572264.1">
    <property type="nucleotide sequence ID" value="NZ_FOWC01000001.1"/>
</dbReference>
<dbReference type="STRING" id="112413.SAMN05421854_101878"/>
<evidence type="ECO:0000256" key="1">
    <source>
        <dbReference type="SAM" id="MobiDB-lite"/>
    </source>
</evidence>
<gene>
    <name evidence="2" type="ORF">SAMN05421854_101878</name>
</gene>
<evidence type="ECO:0000313" key="2">
    <source>
        <dbReference type="EMBL" id="SFO17002.1"/>
    </source>
</evidence>
<dbReference type="EMBL" id="FOWC01000001">
    <property type="protein sequence ID" value="SFO17002.1"/>
    <property type="molecule type" value="Genomic_DNA"/>
</dbReference>
<reference evidence="2 3" key="1">
    <citation type="submission" date="2016-10" db="EMBL/GenBank/DDBJ databases">
        <authorList>
            <person name="de Groot N.N."/>
        </authorList>
    </citation>
    <scope>NUCLEOTIDE SEQUENCE [LARGE SCALE GENOMIC DNA]</scope>
    <source>
        <strain evidence="2 3">DSM 44637</strain>
    </source>
</reference>
<evidence type="ECO:0000313" key="3">
    <source>
        <dbReference type="Proteomes" id="UP000199137"/>
    </source>
</evidence>
<sequence length="282" mass="29462">MTKRKLLLVTVVALLVVAAGVVAVVLTTRGGGSAAQPCDIPNSVREQPVSAKTGPTGGGIEVVEKGVSSSGLASMGAVLRNTSDRIAYRTKVALKVVVSVNGLPPGPIQGAPMTMEIPVMRPGERIGIGRTLINVGGNDKVDSADIDVQTTTWLPNVALGSFSPATTIYESTSRVPASPPADAIRYTEKSTNCRALSSRRTAVVFRDASGKIVGGDLVPPDGKGNPVGSPQQPPASPSCSPGERSTWIVPLQHIPQNTDDKRTELYSYCDLNVPRPDVNDVF</sequence>
<protein>
    <submittedName>
        <fullName evidence="2">Uncharacterized protein</fullName>
    </submittedName>
</protein>
<accession>A0A1I5EZS2</accession>
<dbReference type="AlphaFoldDB" id="A0A1I5EZS2"/>
<organism evidence="2 3">
    <name type="scientific">Amycolatopsis rubida</name>
    <dbReference type="NCBI Taxonomy" id="112413"/>
    <lineage>
        <taxon>Bacteria</taxon>
        <taxon>Bacillati</taxon>
        <taxon>Actinomycetota</taxon>
        <taxon>Actinomycetes</taxon>
        <taxon>Pseudonocardiales</taxon>
        <taxon>Pseudonocardiaceae</taxon>
        <taxon>Amycolatopsis</taxon>
    </lineage>
</organism>
<feature type="region of interest" description="Disordered" evidence="1">
    <location>
        <begin position="31"/>
        <end position="58"/>
    </location>
</feature>